<evidence type="ECO:0000313" key="1">
    <source>
        <dbReference type="EMBL" id="GJT43229.1"/>
    </source>
</evidence>
<evidence type="ECO:0008006" key="3">
    <source>
        <dbReference type="Google" id="ProtNLM"/>
    </source>
</evidence>
<protein>
    <recommendedName>
        <fullName evidence="3">Reverse transcriptase domain-containing protein</fullName>
    </recommendedName>
</protein>
<name>A0ABQ5E1N1_9ASTR</name>
<gene>
    <name evidence="1" type="ORF">Tco_0951944</name>
</gene>
<keyword evidence="2" id="KW-1185">Reference proteome</keyword>
<evidence type="ECO:0000313" key="2">
    <source>
        <dbReference type="Proteomes" id="UP001151760"/>
    </source>
</evidence>
<dbReference type="EMBL" id="BQNB010015711">
    <property type="protein sequence ID" value="GJT43229.1"/>
    <property type="molecule type" value="Genomic_DNA"/>
</dbReference>
<comment type="caution">
    <text evidence="1">The sequence shown here is derived from an EMBL/GenBank/DDBJ whole genome shotgun (WGS) entry which is preliminary data.</text>
</comment>
<dbReference type="Proteomes" id="UP001151760">
    <property type="component" value="Unassembled WGS sequence"/>
</dbReference>
<reference evidence="1" key="2">
    <citation type="submission" date="2022-01" db="EMBL/GenBank/DDBJ databases">
        <authorList>
            <person name="Yamashiro T."/>
            <person name="Shiraishi A."/>
            <person name="Satake H."/>
            <person name="Nakayama K."/>
        </authorList>
    </citation>
    <scope>NUCLEOTIDE SEQUENCE</scope>
</reference>
<proteinExistence type="predicted"/>
<reference evidence="1" key="1">
    <citation type="journal article" date="2022" name="Int. J. Mol. Sci.">
        <title>Draft Genome of Tanacetum Coccineum: Genomic Comparison of Closely Related Tanacetum-Family Plants.</title>
        <authorList>
            <person name="Yamashiro T."/>
            <person name="Shiraishi A."/>
            <person name="Nakayama K."/>
            <person name="Satake H."/>
        </authorList>
    </citation>
    <scope>NUCLEOTIDE SEQUENCE</scope>
</reference>
<accession>A0ABQ5E1N1</accession>
<sequence>MLWGIVTRLNVDYAELLWEEFVQGIQTFFSHRASLSIPSKKSTPHVIPYFRFTKMIIYYLGSRHNIHRRPESPMHVTGDDFPLVNLKFVPKGKKDEVFGMPYNNPQFSSIMPPKRTSTSVAPAMTQATIRQLVADSVSAALEAQATNMANTNNTTGPRKAPVARKCSYKEFMSCQPFNFNGTEGAIGLIRWIERN</sequence>
<organism evidence="1 2">
    <name type="scientific">Tanacetum coccineum</name>
    <dbReference type="NCBI Taxonomy" id="301880"/>
    <lineage>
        <taxon>Eukaryota</taxon>
        <taxon>Viridiplantae</taxon>
        <taxon>Streptophyta</taxon>
        <taxon>Embryophyta</taxon>
        <taxon>Tracheophyta</taxon>
        <taxon>Spermatophyta</taxon>
        <taxon>Magnoliopsida</taxon>
        <taxon>eudicotyledons</taxon>
        <taxon>Gunneridae</taxon>
        <taxon>Pentapetalae</taxon>
        <taxon>asterids</taxon>
        <taxon>campanulids</taxon>
        <taxon>Asterales</taxon>
        <taxon>Asteraceae</taxon>
        <taxon>Asteroideae</taxon>
        <taxon>Anthemideae</taxon>
        <taxon>Anthemidinae</taxon>
        <taxon>Tanacetum</taxon>
    </lineage>
</organism>